<protein>
    <recommendedName>
        <fullName evidence="1">AB hydrolase-1 domain-containing protein</fullName>
    </recommendedName>
</protein>
<evidence type="ECO:0000313" key="3">
    <source>
        <dbReference type="Proteomes" id="UP001642482"/>
    </source>
</evidence>
<accession>A0ABP0BKS5</accession>
<organism evidence="2 3">
    <name type="scientific">Sporothrix eucalyptigena</name>
    <dbReference type="NCBI Taxonomy" id="1812306"/>
    <lineage>
        <taxon>Eukaryota</taxon>
        <taxon>Fungi</taxon>
        <taxon>Dikarya</taxon>
        <taxon>Ascomycota</taxon>
        <taxon>Pezizomycotina</taxon>
        <taxon>Sordariomycetes</taxon>
        <taxon>Sordariomycetidae</taxon>
        <taxon>Ophiostomatales</taxon>
        <taxon>Ophiostomataceae</taxon>
        <taxon>Sporothrix</taxon>
    </lineage>
</organism>
<gene>
    <name evidence="2" type="ORF">SEUCBS140593_004017</name>
</gene>
<dbReference type="InterPro" id="IPR000073">
    <property type="entry name" value="AB_hydrolase_1"/>
</dbReference>
<dbReference type="Proteomes" id="UP001642482">
    <property type="component" value="Unassembled WGS sequence"/>
</dbReference>
<name>A0ABP0BKS5_9PEZI</name>
<dbReference type="PANTHER" id="PTHR47381">
    <property type="entry name" value="ALPHA/BETA-HYDROLASES SUPERFAMILY PROTEIN"/>
    <property type="match status" value="1"/>
</dbReference>
<proteinExistence type="predicted"/>
<dbReference type="SUPFAM" id="SSF53474">
    <property type="entry name" value="alpha/beta-Hydrolases"/>
    <property type="match status" value="1"/>
</dbReference>
<dbReference type="Pfam" id="PF12697">
    <property type="entry name" value="Abhydrolase_6"/>
    <property type="match status" value="1"/>
</dbReference>
<evidence type="ECO:0000313" key="2">
    <source>
        <dbReference type="EMBL" id="CAK7219809.1"/>
    </source>
</evidence>
<reference evidence="2 3" key="1">
    <citation type="submission" date="2024-01" db="EMBL/GenBank/DDBJ databases">
        <authorList>
            <person name="Allen C."/>
            <person name="Tagirdzhanova G."/>
        </authorList>
    </citation>
    <scope>NUCLEOTIDE SEQUENCE [LARGE SCALE GENOMIC DNA]</scope>
</reference>
<sequence length="362" mass="39709">MTVTVVETEVVTNGINGHHAVNGISAEAAAGRNPRFSLPDTTPRSSKTSMVIGGVRIYVYGLDDLPPTPAGTVISDVGVLFLAHNRTRTYRVTEGIAHELLHRYRTDGRQKNMGLIAVTMDMRNHGEREISPDANRTWSVGNERHAIDLLSLIDGGVYDFKLVMDYLPMYLPQFGRLHNVMAGVSLGGHTAWRLSTLVAPGTVAGYTMVVGCPNLTSLLVGRLGVTQEQLEGTDDDTRLDLVEYDRLEKLLDDQQKRRWPRALAEQVRQQDRQIAGSFPADTPLLLCNGAQDDLVPARYTAAWAKARGVLPTDDVIRKPTVAGQDPKPPLIDLLIQDNTGHSCTKEMVARIAVWLGDLFASP</sequence>
<comment type="caution">
    <text evidence="2">The sequence shown here is derived from an EMBL/GenBank/DDBJ whole genome shotgun (WGS) entry which is preliminary data.</text>
</comment>
<evidence type="ECO:0000259" key="1">
    <source>
        <dbReference type="Pfam" id="PF12697"/>
    </source>
</evidence>
<dbReference type="PANTHER" id="PTHR47381:SF3">
    <property type="entry name" value="ALPHA_BETA-HYDROLASES SUPERFAMILY PROTEIN"/>
    <property type="match status" value="1"/>
</dbReference>
<dbReference type="InterPro" id="IPR029058">
    <property type="entry name" value="AB_hydrolase_fold"/>
</dbReference>
<dbReference type="EMBL" id="CAWUHD010000033">
    <property type="protein sequence ID" value="CAK7219809.1"/>
    <property type="molecule type" value="Genomic_DNA"/>
</dbReference>
<keyword evidence="3" id="KW-1185">Reference proteome</keyword>
<feature type="domain" description="AB hydrolase-1" evidence="1">
    <location>
        <begin position="117"/>
        <end position="310"/>
    </location>
</feature>
<dbReference type="Gene3D" id="3.40.50.1820">
    <property type="entry name" value="alpha/beta hydrolase"/>
    <property type="match status" value="1"/>
</dbReference>